<dbReference type="VEuPathDB" id="CryptoDB:GNI_113880"/>
<organism evidence="4 5">
    <name type="scientific">Gregarina niphandrodes</name>
    <name type="common">Septate eugregarine</name>
    <dbReference type="NCBI Taxonomy" id="110365"/>
    <lineage>
        <taxon>Eukaryota</taxon>
        <taxon>Sar</taxon>
        <taxon>Alveolata</taxon>
        <taxon>Apicomplexa</taxon>
        <taxon>Conoidasida</taxon>
        <taxon>Gregarinasina</taxon>
        <taxon>Eugregarinorida</taxon>
        <taxon>Gregarinidae</taxon>
        <taxon>Gregarina</taxon>
    </lineage>
</organism>
<dbReference type="Pfam" id="PF06058">
    <property type="entry name" value="DCP1"/>
    <property type="match status" value="1"/>
</dbReference>
<dbReference type="AlphaFoldDB" id="A0A023B356"/>
<accession>A0A023B356</accession>
<dbReference type="GO" id="GO:0005737">
    <property type="term" value="C:cytoplasm"/>
    <property type="evidence" value="ECO:0007669"/>
    <property type="project" value="UniProtKB-SubCell"/>
</dbReference>
<dbReference type="GeneID" id="22914022"/>
<evidence type="ECO:0000256" key="1">
    <source>
        <dbReference type="ARBA" id="ARBA00004496"/>
    </source>
</evidence>
<evidence type="ECO:0000313" key="5">
    <source>
        <dbReference type="Proteomes" id="UP000019763"/>
    </source>
</evidence>
<comment type="similarity">
    <text evidence="2">Belongs to the DCP1 family.</text>
</comment>
<dbReference type="InterPro" id="IPR011993">
    <property type="entry name" value="PH-like_dom_sf"/>
</dbReference>
<proteinExistence type="inferred from homology"/>
<evidence type="ECO:0000256" key="2">
    <source>
        <dbReference type="ARBA" id="ARBA00008778"/>
    </source>
</evidence>
<name>A0A023B356_GRENI</name>
<protein>
    <submittedName>
        <fullName evidence="4">Dcp1-like decapping family protein</fullName>
    </submittedName>
</protein>
<gene>
    <name evidence="4" type="ORF">GNI_113880</name>
</gene>
<dbReference type="InterPro" id="IPR010334">
    <property type="entry name" value="Dcp1"/>
</dbReference>
<dbReference type="EMBL" id="AFNH02000850">
    <property type="protein sequence ID" value="EZG55377.1"/>
    <property type="molecule type" value="Genomic_DNA"/>
</dbReference>
<dbReference type="RefSeq" id="XP_011131601.1">
    <property type="nucleotide sequence ID" value="XM_011133299.1"/>
</dbReference>
<keyword evidence="3" id="KW-0963">Cytoplasm</keyword>
<comment type="caution">
    <text evidence="4">The sequence shown here is derived from an EMBL/GenBank/DDBJ whole genome shotgun (WGS) entry which is preliminary data.</text>
</comment>
<dbReference type="GO" id="GO:0000290">
    <property type="term" value="P:deadenylation-dependent decapping of nuclear-transcribed mRNA"/>
    <property type="evidence" value="ECO:0007669"/>
    <property type="project" value="InterPro"/>
</dbReference>
<comment type="subcellular location">
    <subcellularLocation>
        <location evidence="1">Cytoplasm</location>
    </subcellularLocation>
</comment>
<dbReference type="Gene3D" id="2.30.29.30">
    <property type="entry name" value="Pleckstrin-homology domain (PH domain)/Phosphotyrosine-binding domain (PTB)"/>
    <property type="match status" value="1"/>
</dbReference>
<dbReference type="GO" id="GO:0008047">
    <property type="term" value="F:enzyme activator activity"/>
    <property type="evidence" value="ECO:0007669"/>
    <property type="project" value="InterPro"/>
</dbReference>
<evidence type="ECO:0000313" key="4">
    <source>
        <dbReference type="EMBL" id="EZG55377.1"/>
    </source>
</evidence>
<sequence>MFVAGSLMEDRLMKSLMEDRLLKSSTGDMSASGVLDRREHVTLYNFDERSSKWVGEGLECSCFILDSRPPCLVFLSQRPKPSYMTLCISCGWTLSKEGVYVYLRITDRGGPTQSKAVKFDSPEGADSWYPILESIIECRRGPSAATQKNRNWSTTGHTPPRYEVNTVSDKMVGDLLRHTMRL</sequence>
<keyword evidence="5" id="KW-1185">Reference proteome</keyword>
<evidence type="ECO:0000256" key="3">
    <source>
        <dbReference type="ARBA" id="ARBA00022490"/>
    </source>
</evidence>
<dbReference type="Proteomes" id="UP000019763">
    <property type="component" value="Unassembled WGS sequence"/>
</dbReference>
<reference evidence="4" key="1">
    <citation type="submission" date="2013-12" db="EMBL/GenBank/DDBJ databases">
        <authorList>
            <person name="Omoto C.K."/>
            <person name="Sibley D."/>
            <person name="Venepally P."/>
            <person name="Hadjithomas M."/>
            <person name="Karamycheva S."/>
            <person name="Brunk B."/>
            <person name="Roos D."/>
            <person name="Caler E."/>
            <person name="Lorenzi H."/>
        </authorList>
    </citation>
    <scope>NUCLEOTIDE SEQUENCE</scope>
</reference>